<evidence type="ECO:0000256" key="2">
    <source>
        <dbReference type="ARBA" id="ARBA00022840"/>
    </source>
</evidence>
<dbReference type="AlphaFoldDB" id="A0A151S4J5"/>
<dbReference type="FunFam" id="3.40.50.300:FF:003812">
    <property type="entry name" value="MCM / cell division control protein 21"/>
    <property type="match status" value="1"/>
</dbReference>
<dbReference type="GO" id="GO:1902975">
    <property type="term" value="P:mitotic DNA replication initiation"/>
    <property type="evidence" value="ECO:0007669"/>
    <property type="project" value="TreeGrafter"/>
</dbReference>
<organism evidence="4 5">
    <name type="scientific">Cajanus cajan</name>
    <name type="common">Pigeon pea</name>
    <name type="synonym">Cajanus indicus</name>
    <dbReference type="NCBI Taxonomy" id="3821"/>
    <lineage>
        <taxon>Eukaryota</taxon>
        <taxon>Viridiplantae</taxon>
        <taxon>Streptophyta</taxon>
        <taxon>Embryophyta</taxon>
        <taxon>Tracheophyta</taxon>
        <taxon>Spermatophyta</taxon>
        <taxon>Magnoliopsida</taxon>
        <taxon>eudicotyledons</taxon>
        <taxon>Gunneridae</taxon>
        <taxon>Pentapetalae</taxon>
        <taxon>rosids</taxon>
        <taxon>fabids</taxon>
        <taxon>Fabales</taxon>
        <taxon>Fabaceae</taxon>
        <taxon>Papilionoideae</taxon>
        <taxon>50 kb inversion clade</taxon>
        <taxon>NPAAA clade</taxon>
        <taxon>indigoferoid/millettioid clade</taxon>
        <taxon>Phaseoleae</taxon>
        <taxon>Cajanus</taxon>
    </lineage>
</organism>
<dbReference type="Pfam" id="PF00493">
    <property type="entry name" value="MCM"/>
    <property type="match status" value="1"/>
</dbReference>
<evidence type="ECO:0000259" key="3">
    <source>
        <dbReference type="PROSITE" id="PS50051"/>
    </source>
</evidence>
<dbReference type="GO" id="GO:0003697">
    <property type="term" value="F:single-stranded DNA binding"/>
    <property type="evidence" value="ECO:0007669"/>
    <property type="project" value="TreeGrafter"/>
</dbReference>
<sequence>KGIYMDEIKALINHKRHRLIVNISDLHNFRDLGNRTVLIANNVSLLNKEANAPSYSIDDLKNIKKIAERDDAFDLLSNSLAPSIYGHSWIKKAVILLMLSGVEKNLKNGTHLRGSTSDAMEVDDTPAAQTADSLTPERIEAFNSLFGQHMRANRLDLISIADVEDVINRGAHSPYSAADILLLLEV</sequence>
<feature type="domain" description="MCM C-terminal AAA(+) ATPase" evidence="3">
    <location>
        <begin position="72"/>
        <end position="127"/>
    </location>
</feature>
<gene>
    <name evidence="4" type="ORF">KK1_028633</name>
</gene>
<dbReference type="PANTHER" id="PTHR11630:SF46">
    <property type="entry name" value="DNA REPLICATION LICENSING FACTOR MCM3-RELATED"/>
    <property type="match status" value="1"/>
</dbReference>
<protein>
    <submittedName>
        <fullName evidence="4">DNA replication licensing factor MCM3 isogeny</fullName>
    </submittedName>
</protein>
<dbReference type="InterPro" id="IPR001208">
    <property type="entry name" value="MCM_dom"/>
</dbReference>
<keyword evidence="5" id="KW-1185">Reference proteome</keyword>
<evidence type="ECO:0000313" key="4">
    <source>
        <dbReference type="EMBL" id="KYP49661.1"/>
    </source>
</evidence>
<dbReference type="EMBL" id="KQ483472">
    <property type="protein sequence ID" value="KYP49661.1"/>
    <property type="molecule type" value="Genomic_DNA"/>
</dbReference>
<proteinExistence type="predicted"/>
<dbReference type="InterPro" id="IPR027417">
    <property type="entry name" value="P-loop_NTPase"/>
</dbReference>
<keyword evidence="1" id="KW-0547">Nucleotide-binding</keyword>
<feature type="non-terminal residue" evidence="4">
    <location>
        <position position="1"/>
    </location>
</feature>
<dbReference type="GO" id="GO:0006271">
    <property type="term" value="P:DNA strand elongation involved in DNA replication"/>
    <property type="evidence" value="ECO:0007669"/>
    <property type="project" value="TreeGrafter"/>
</dbReference>
<dbReference type="STRING" id="3821.A0A151S4J5"/>
<keyword evidence="2" id="KW-0067">ATP-binding</keyword>
<evidence type="ECO:0000256" key="1">
    <source>
        <dbReference type="ARBA" id="ARBA00022741"/>
    </source>
</evidence>
<dbReference type="InterPro" id="IPR031327">
    <property type="entry name" value="MCM"/>
</dbReference>
<name>A0A151S4J5_CAJCA</name>
<dbReference type="GO" id="GO:0005524">
    <property type="term" value="F:ATP binding"/>
    <property type="evidence" value="ECO:0007669"/>
    <property type="project" value="UniProtKB-KW"/>
</dbReference>
<dbReference type="GO" id="GO:0017116">
    <property type="term" value="F:single-stranded DNA helicase activity"/>
    <property type="evidence" value="ECO:0007669"/>
    <property type="project" value="TreeGrafter"/>
</dbReference>
<dbReference type="Gene3D" id="3.40.50.300">
    <property type="entry name" value="P-loop containing nucleotide triphosphate hydrolases"/>
    <property type="match status" value="1"/>
</dbReference>
<dbReference type="GO" id="GO:0042555">
    <property type="term" value="C:MCM complex"/>
    <property type="evidence" value="ECO:0007669"/>
    <property type="project" value="TreeGrafter"/>
</dbReference>
<dbReference type="PROSITE" id="PS50051">
    <property type="entry name" value="MCM_2"/>
    <property type="match status" value="1"/>
</dbReference>
<dbReference type="PANTHER" id="PTHR11630">
    <property type="entry name" value="DNA REPLICATION LICENSING FACTOR MCM FAMILY MEMBER"/>
    <property type="match status" value="1"/>
</dbReference>
<reference evidence="4" key="1">
    <citation type="journal article" date="2012" name="Nat. Biotechnol.">
        <title>Draft genome sequence of pigeonpea (Cajanus cajan), an orphan legume crop of resource-poor farmers.</title>
        <authorList>
            <person name="Varshney R.K."/>
            <person name="Chen W."/>
            <person name="Li Y."/>
            <person name="Bharti A.K."/>
            <person name="Saxena R.K."/>
            <person name="Schlueter J.A."/>
            <person name="Donoghue M.T."/>
            <person name="Azam S."/>
            <person name="Fan G."/>
            <person name="Whaley A.M."/>
            <person name="Farmer A.D."/>
            <person name="Sheridan J."/>
            <person name="Iwata A."/>
            <person name="Tuteja R."/>
            <person name="Penmetsa R.V."/>
            <person name="Wu W."/>
            <person name="Upadhyaya H.D."/>
            <person name="Yang S.P."/>
            <person name="Shah T."/>
            <person name="Saxena K.B."/>
            <person name="Michael T."/>
            <person name="McCombie W.R."/>
            <person name="Yang B."/>
            <person name="Zhang G."/>
            <person name="Yang H."/>
            <person name="Wang J."/>
            <person name="Spillane C."/>
            <person name="Cook D.R."/>
            <person name="May G.D."/>
            <person name="Xu X."/>
            <person name="Jackson S.A."/>
        </authorList>
    </citation>
    <scope>NUCLEOTIDE SEQUENCE [LARGE SCALE GENOMIC DNA]</scope>
</reference>
<dbReference type="Gramene" id="C.cajan_26688.t">
    <property type="protein sequence ID" value="C.cajan_26688.t"/>
    <property type="gene ID" value="C.cajan_26688"/>
</dbReference>
<dbReference type="GO" id="GO:0005634">
    <property type="term" value="C:nucleus"/>
    <property type="evidence" value="ECO:0007669"/>
    <property type="project" value="TreeGrafter"/>
</dbReference>
<evidence type="ECO:0000313" key="5">
    <source>
        <dbReference type="Proteomes" id="UP000075243"/>
    </source>
</evidence>
<dbReference type="GO" id="GO:0000727">
    <property type="term" value="P:double-strand break repair via break-induced replication"/>
    <property type="evidence" value="ECO:0007669"/>
    <property type="project" value="TreeGrafter"/>
</dbReference>
<dbReference type="Proteomes" id="UP000075243">
    <property type="component" value="Unassembled WGS sequence"/>
</dbReference>
<accession>A0A151S4J5</accession>